<keyword evidence="6" id="KW-0547">Nucleotide-binding</keyword>
<name>A0A7X1Y297_9PSED</name>
<feature type="transmembrane region" description="Helical" evidence="14">
    <location>
        <begin position="283"/>
        <end position="302"/>
    </location>
</feature>
<dbReference type="Pfam" id="PF00005">
    <property type="entry name" value="ABC_tran"/>
    <property type="match status" value="1"/>
</dbReference>
<evidence type="ECO:0000256" key="8">
    <source>
        <dbReference type="ARBA" id="ARBA00022967"/>
    </source>
</evidence>
<organism evidence="16 17">
    <name type="scientific">Pseudomonas helleri</name>
    <dbReference type="NCBI Taxonomy" id="1608996"/>
    <lineage>
        <taxon>Bacteria</taxon>
        <taxon>Pseudomonadati</taxon>
        <taxon>Pseudomonadota</taxon>
        <taxon>Gammaproteobacteria</taxon>
        <taxon>Pseudomonadales</taxon>
        <taxon>Pseudomonadaceae</taxon>
        <taxon>Pseudomonas</taxon>
    </lineage>
</organism>
<dbReference type="InterPro" id="IPR050250">
    <property type="entry name" value="Macrolide_Exporter_MacB"/>
</dbReference>
<evidence type="ECO:0000256" key="9">
    <source>
        <dbReference type="ARBA" id="ARBA00022989"/>
    </source>
</evidence>
<evidence type="ECO:0000313" key="17">
    <source>
        <dbReference type="Proteomes" id="UP000437970"/>
    </source>
</evidence>
<dbReference type="InterPro" id="IPR003593">
    <property type="entry name" value="AAA+_ATPase"/>
</dbReference>
<keyword evidence="5 14" id="KW-0812">Transmembrane</keyword>
<dbReference type="FunFam" id="3.40.50.300:FF:000032">
    <property type="entry name" value="Export ABC transporter ATP-binding protein"/>
    <property type="match status" value="1"/>
</dbReference>
<keyword evidence="7" id="KW-0067">ATP-binding</keyword>
<keyword evidence="4" id="KW-0997">Cell inner membrane</keyword>
<gene>
    <name evidence="16" type="primary">macB</name>
    <name evidence="16" type="ORF">GHO29_21600</name>
</gene>
<comment type="subunit">
    <text evidence="12">Part of the tripartite efflux system PvdRT-OpmQ, which is composed of an inner membrane component with both ATPase and permease domains, PvdT, a periplasmic membrane fusion protein, PvdR, and an outer membrane component, OpmQ.</text>
</comment>
<evidence type="ECO:0000256" key="1">
    <source>
        <dbReference type="ARBA" id="ARBA00004429"/>
    </source>
</evidence>
<evidence type="ECO:0000256" key="14">
    <source>
        <dbReference type="SAM" id="Phobius"/>
    </source>
</evidence>
<dbReference type="Gene3D" id="3.40.50.300">
    <property type="entry name" value="P-loop containing nucleotide triphosphate hydrolases"/>
    <property type="match status" value="1"/>
</dbReference>
<dbReference type="GO" id="GO:0005886">
    <property type="term" value="C:plasma membrane"/>
    <property type="evidence" value="ECO:0007669"/>
    <property type="project" value="UniProtKB-SubCell"/>
</dbReference>
<dbReference type="InterPro" id="IPR017911">
    <property type="entry name" value="MacB-like_ATP-bd"/>
</dbReference>
<dbReference type="GO" id="GO:1902495">
    <property type="term" value="C:transmembrane transporter complex"/>
    <property type="evidence" value="ECO:0007669"/>
    <property type="project" value="UniProtKB-ARBA"/>
</dbReference>
<protein>
    <recommendedName>
        <fullName evidence="13">Pyoverdine export ATP-binding/permease protein PvdT</fullName>
    </recommendedName>
</protein>
<dbReference type="Pfam" id="PF12704">
    <property type="entry name" value="MacB_PCD"/>
    <property type="match status" value="1"/>
</dbReference>
<keyword evidence="10 14" id="KW-0472">Membrane</keyword>
<evidence type="ECO:0000256" key="7">
    <source>
        <dbReference type="ARBA" id="ARBA00022840"/>
    </source>
</evidence>
<feature type="transmembrane region" description="Helical" evidence="14">
    <location>
        <begin position="585"/>
        <end position="609"/>
    </location>
</feature>
<evidence type="ECO:0000313" key="16">
    <source>
        <dbReference type="EMBL" id="MQU29066.1"/>
    </source>
</evidence>
<comment type="caution">
    <text evidence="16">The sequence shown here is derived from an EMBL/GenBank/DDBJ whole genome shotgun (WGS) entry which is preliminary data.</text>
</comment>
<feature type="transmembrane region" description="Helical" evidence="14">
    <location>
        <begin position="615"/>
        <end position="637"/>
    </location>
</feature>
<evidence type="ECO:0000256" key="2">
    <source>
        <dbReference type="ARBA" id="ARBA00022448"/>
    </source>
</evidence>
<dbReference type="InterPro" id="IPR003838">
    <property type="entry name" value="ABC3_permease_C"/>
</dbReference>
<evidence type="ECO:0000256" key="12">
    <source>
        <dbReference type="ARBA" id="ARBA00038838"/>
    </source>
</evidence>
<dbReference type="SUPFAM" id="SSF52540">
    <property type="entry name" value="P-loop containing nucleoside triphosphate hydrolases"/>
    <property type="match status" value="1"/>
</dbReference>
<dbReference type="InterPro" id="IPR027417">
    <property type="entry name" value="P-loop_NTPase"/>
</dbReference>
<dbReference type="InterPro" id="IPR003439">
    <property type="entry name" value="ABC_transporter-like_ATP-bd"/>
</dbReference>
<accession>A0A7X1Y297</accession>
<dbReference type="Proteomes" id="UP000437970">
    <property type="component" value="Unassembled WGS sequence"/>
</dbReference>
<feature type="transmembrane region" description="Helical" evidence="14">
    <location>
        <begin position="530"/>
        <end position="554"/>
    </location>
</feature>
<dbReference type="GO" id="GO:0016887">
    <property type="term" value="F:ATP hydrolysis activity"/>
    <property type="evidence" value="ECO:0007669"/>
    <property type="project" value="InterPro"/>
</dbReference>
<keyword evidence="9 14" id="KW-1133">Transmembrane helix</keyword>
<dbReference type="InterPro" id="IPR017871">
    <property type="entry name" value="ABC_transporter-like_CS"/>
</dbReference>
<dbReference type="CDD" id="cd03255">
    <property type="entry name" value="ABC_MJ0796_LolCDE_FtsE"/>
    <property type="match status" value="1"/>
</dbReference>
<dbReference type="EMBL" id="WIVW01000048">
    <property type="protein sequence ID" value="MQU29066.1"/>
    <property type="molecule type" value="Genomic_DNA"/>
</dbReference>
<dbReference type="SMART" id="SM00382">
    <property type="entry name" value="AAA"/>
    <property type="match status" value="1"/>
</dbReference>
<dbReference type="AlphaFoldDB" id="A0A7X1Y297"/>
<dbReference type="PANTHER" id="PTHR30572">
    <property type="entry name" value="MEMBRANE COMPONENT OF TRANSPORTER-RELATED"/>
    <property type="match status" value="1"/>
</dbReference>
<dbReference type="Pfam" id="PF02687">
    <property type="entry name" value="FtsX"/>
    <property type="match status" value="1"/>
</dbReference>
<evidence type="ECO:0000259" key="15">
    <source>
        <dbReference type="PROSITE" id="PS50893"/>
    </source>
</evidence>
<reference evidence="16 17" key="1">
    <citation type="submission" date="2019-10" db="EMBL/GenBank/DDBJ databases">
        <title>Evaluation of single-gene subtyping targets for Pseudomonas.</title>
        <authorList>
            <person name="Reichler S.J."/>
            <person name="Orsi R.H."/>
            <person name="Wiedmann M."/>
            <person name="Martin N.H."/>
            <person name="Murphy S.I."/>
        </authorList>
    </citation>
    <scope>NUCLEOTIDE SEQUENCE [LARGE SCALE GENOMIC DNA]</scope>
    <source>
        <strain evidence="16 17">FSL R10-1984</strain>
    </source>
</reference>
<comment type="subcellular location">
    <subcellularLocation>
        <location evidence="1">Cell inner membrane</location>
        <topology evidence="1">Multi-pass membrane protein</topology>
    </subcellularLocation>
</comment>
<dbReference type="GO" id="GO:0005524">
    <property type="term" value="F:ATP binding"/>
    <property type="evidence" value="ECO:0007669"/>
    <property type="project" value="UniProtKB-KW"/>
</dbReference>
<dbReference type="GO" id="GO:0022857">
    <property type="term" value="F:transmembrane transporter activity"/>
    <property type="evidence" value="ECO:0007669"/>
    <property type="project" value="UniProtKB-ARBA"/>
</dbReference>
<sequence>MRTPLIDLQDIRKIYGGHDTPEVHVLKGVSLSIHAGEFVAIVGASGSGKSTLMNILGCLDRPTSGRYLFAGEDVAHLDSDALAWLRREAFGFVFQGYHLIPSASAQENVEMPAIYAGMPAAERHARAAALLDRLGLAERTANRPHQLSGGQQQRVSIARALMNGGHIILADEPTGALDSHSGAEVMTLLDELASQGHVVILITHDREVAARAKRIIEVRDGEVISDSANGDPAPTDNPQALQAIDLRTRLEEGSEARGAWKGELVDAVHAAWRVMWINRFRTALTLLGIVIGVASVVVMLAVGEGSKRQVMAEMGAFGSNIIYLSGMSPRPRAPLGIVTLNDVAALSTLPQVKMIMPINGAEIGVRYGNVDHTMYTGGNGIDFSAIFNWPVVQGSFFTQADENAAAAVAVIGKKVRDKVLKDVSDPIGQYILLENVPFRVVGVLAEKGASSGDSDSDTRIVVPYSAASVRLFGTHNPEYVVIAAADASKVNQTEKAIEQLMLKLHHGNRDFEITNNAAMIQAEAKTRNTLSMMLGSIAAISLLVGGIGVMNIMLMTVRERTREIGIRMATGARQRDILRQFLTEALMLSVVGGAAGIALAFVVGAVLYLCDVAVAFSLVAVLGAFACALVTGVIFGFMPARKAARLDPITALTSE</sequence>
<evidence type="ECO:0000256" key="3">
    <source>
        <dbReference type="ARBA" id="ARBA00022475"/>
    </source>
</evidence>
<feature type="domain" description="ABC transporter" evidence="15">
    <location>
        <begin position="6"/>
        <end position="245"/>
    </location>
</feature>
<dbReference type="PANTHER" id="PTHR30572:SF14">
    <property type="entry name" value="MACROLIDE EXPORT ATP-BINDING_PERMEASE PROTEIN MACB"/>
    <property type="match status" value="1"/>
</dbReference>
<evidence type="ECO:0000256" key="11">
    <source>
        <dbReference type="ARBA" id="ARBA00038388"/>
    </source>
</evidence>
<keyword evidence="8" id="KW-1278">Translocase</keyword>
<evidence type="ECO:0000256" key="10">
    <source>
        <dbReference type="ARBA" id="ARBA00023136"/>
    </source>
</evidence>
<dbReference type="RefSeq" id="WP_153382235.1">
    <property type="nucleotide sequence ID" value="NZ_WIVW01000048.1"/>
</dbReference>
<evidence type="ECO:0000256" key="5">
    <source>
        <dbReference type="ARBA" id="ARBA00022692"/>
    </source>
</evidence>
<proteinExistence type="inferred from homology"/>
<evidence type="ECO:0000256" key="13">
    <source>
        <dbReference type="ARBA" id="ARBA00041199"/>
    </source>
</evidence>
<dbReference type="PROSITE" id="PS00211">
    <property type="entry name" value="ABC_TRANSPORTER_1"/>
    <property type="match status" value="1"/>
</dbReference>
<dbReference type="PROSITE" id="PS50893">
    <property type="entry name" value="ABC_TRANSPORTER_2"/>
    <property type="match status" value="1"/>
</dbReference>
<keyword evidence="2" id="KW-0813">Transport</keyword>
<comment type="similarity">
    <text evidence="11">Belongs to the ABC transporter superfamily. Macrolide exporter (TC 3.A.1.122) family.</text>
</comment>
<dbReference type="InterPro" id="IPR025857">
    <property type="entry name" value="MacB_PCD"/>
</dbReference>
<evidence type="ECO:0000256" key="6">
    <source>
        <dbReference type="ARBA" id="ARBA00022741"/>
    </source>
</evidence>
<keyword evidence="3" id="KW-1003">Cell membrane</keyword>
<evidence type="ECO:0000256" key="4">
    <source>
        <dbReference type="ARBA" id="ARBA00022519"/>
    </source>
</evidence>